<feature type="region of interest" description="Disordered" evidence="1">
    <location>
        <begin position="358"/>
        <end position="402"/>
    </location>
</feature>
<feature type="compositionally biased region" description="Acidic residues" evidence="1">
    <location>
        <begin position="952"/>
        <end position="962"/>
    </location>
</feature>
<accession>A0A0N1J4Q9</accession>
<evidence type="ECO:0000256" key="1">
    <source>
        <dbReference type="SAM" id="MobiDB-lite"/>
    </source>
</evidence>
<feature type="compositionally biased region" description="Basic and acidic residues" evidence="1">
    <location>
        <begin position="777"/>
        <end position="796"/>
    </location>
</feature>
<dbReference type="AlphaFoldDB" id="A0A0N1J4Q9"/>
<proteinExistence type="predicted"/>
<dbReference type="VEuPathDB" id="TriTrypDB:LpyrH10_10_1010"/>
<gene>
    <name evidence="2" type="ORF">ABB37_05332</name>
</gene>
<organism evidence="2 3">
    <name type="scientific">Leptomonas pyrrhocoris</name>
    <name type="common">Firebug parasite</name>
    <dbReference type="NCBI Taxonomy" id="157538"/>
    <lineage>
        <taxon>Eukaryota</taxon>
        <taxon>Discoba</taxon>
        <taxon>Euglenozoa</taxon>
        <taxon>Kinetoplastea</taxon>
        <taxon>Metakinetoplastina</taxon>
        <taxon>Trypanosomatida</taxon>
        <taxon>Trypanosomatidae</taxon>
        <taxon>Leishmaniinae</taxon>
        <taxon>Leptomonas</taxon>
    </lineage>
</organism>
<evidence type="ECO:0000313" key="2">
    <source>
        <dbReference type="EMBL" id="KPA79508.1"/>
    </source>
</evidence>
<reference evidence="2 3" key="1">
    <citation type="submission" date="2015-07" db="EMBL/GenBank/DDBJ databases">
        <title>High-quality genome of monoxenous trypanosomatid Leptomonas pyrrhocoris.</title>
        <authorList>
            <person name="Flegontov P."/>
            <person name="Butenko A."/>
            <person name="Firsov S."/>
            <person name="Vlcek C."/>
            <person name="Logacheva M.D."/>
            <person name="Field M."/>
            <person name="Filatov D."/>
            <person name="Flegontova O."/>
            <person name="Gerasimov E."/>
            <person name="Jackson A.P."/>
            <person name="Kelly S."/>
            <person name="Opperdoes F."/>
            <person name="O'Reilly A."/>
            <person name="Votypka J."/>
            <person name="Yurchenko V."/>
            <person name="Lukes J."/>
        </authorList>
    </citation>
    <scope>NUCLEOTIDE SEQUENCE [LARGE SCALE GENOMIC DNA]</scope>
    <source>
        <strain evidence="2">H10</strain>
    </source>
</reference>
<feature type="compositionally biased region" description="Low complexity" evidence="1">
    <location>
        <begin position="756"/>
        <end position="768"/>
    </location>
</feature>
<dbReference type="InterPro" id="IPR036915">
    <property type="entry name" value="Cyclin-like_sf"/>
</dbReference>
<dbReference type="GeneID" id="26905622"/>
<dbReference type="SUPFAM" id="SSF47954">
    <property type="entry name" value="Cyclin-like"/>
    <property type="match status" value="1"/>
</dbReference>
<feature type="region of interest" description="Disordered" evidence="1">
    <location>
        <begin position="873"/>
        <end position="892"/>
    </location>
</feature>
<dbReference type="OMA" id="RESCPPV"/>
<dbReference type="Gene3D" id="1.10.472.10">
    <property type="entry name" value="Cyclin-like"/>
    <property type="match status" value="1"/>
</dbReference>
<keyword evidence="3" id="KW-1185">Reference proteome</keyword>
<dbReference type="RefSeq" id="XP_015657947.1">
    <property type="nucleotide sequence ID" value="XM_015803305.1"/>
</dbReference>
<sequence length="1051" mass="112538">MNTAVFELLGKLAAGASSGQPNASPPYLPLTPLQTSLPTEEDCVLHGREKPILFFYDPRGRAVAAAAATTTRVHTAVTAAAGAPWLAELAAAQLASPTTAVQSLCVTAAEDDVESRLPGVEVWAEWPQTVRGWQLCPMSQLCAVVRGRPTAAAAATGPTLFFLLASRYELVGTQAIYERYLLLAPPHPSKGDAAGVAAAGATSINVRDLRTLRRVACLCRCFCTNGCEVQPRAAAAAAAAGLQSRTAASPPSPPTDFFLRLVPTSLQYTFCFTATALLSVAEEERSLGWAMATAKLNQPQHQHQHCKAGCRHRSCSTEAVNTSGALSDGGRTVYQDSSFSRERSTSAVRVVDGATMLGYGEDPRSATSTPSPPLAAGRLDEQQQGGSLVGGSADTRRAGDLESRLPQSQRWRALLLLRVVDTAYYNDQVPAGWRRWRYASSGILCRPLVVDSLDGIVRYIHGSRLAFYTAVAFLDRFIATTVDPIANFTAYRRQIYRARTGQDMDFSMMAGSGVGGPGSSDLLDGSAVHRGSGRGLAMEQRSSRQPPYGDDDEVQARDICGFLTQVIVVCIMLGSKTVDLYPPRIRQLMGCVEDTAPISEQEFVILELHVLQTLAFPVHPVTLFESVNALLALSTSDKLFATLTASHTTRRLLEEHQDRGHLVDDVEKLLMEQEEKDAAAAVRGSGHGALSQPSPPTAAVLAPGTAPSQRRSSHGYGGGHPSESLTHTSRQAINDWLRLRLFTYFVCDEVIRADAAGSSSASSSASGSRLDTPAPTRDARGEEQQHPQQHEVHSGDEDTDSSGDSCNVLQYSPVLVATAALVTAAEQVCMPLPAPLLRLLPPSVRERLREADAPTMMTTTDDTLRARRRYGCNEESNSMGRESPSPFKPTSGTAAAETLRLTAQPMDDSYKMLEELSMLLEAELVRLSAADGRRGPGLRGAGLMSPSRDVAEEQDVGDEEDATPAALASSSAAGTLRSKREGLTGNALGGAPQKAAARRSAIVSALPCVDPCAMELLGRVIRQVKIIHERSRESCPPVLLQRYQSLFREAA</sequence>
<feature type="region of interest" description="Disordered" evidence="1">
    <location>
        <begin position="932"/>
        <end position="991"/>
    </location>
</feature>
<protein>
    <submittedName>
        <fullName evidence="2">Uncharacterized protein</fullName>
    </submittedName>
</protein>
<feature type="region of interest" description="Disordered" evidence="1">
    <location>
        <begin position="756"/>
        <end position="805"/>
    </location>
</feature>
<feature type="region of interest" description="Disordered" evidence="1">
    <location>
        <begin position="676"/>
        <end position="726"/>
    </location>
</feature>
<dbReference type="Proteomes" id="UP000037923">
    <property type="component" value="Unassembled WGS sequence"/>
</dbReference>
<name>A0A0N1J4Q9_LEPPY</name>
<evidence type="ECO:0000313" key="3">
    <source>
        <dbReference type="Proteomes" id="UP000037923"/>
    </source>
</evidence>
<comment type="caution">
    <text evidence="2">The sequence shown here is derived from an EMBL/GenBank/DDBJ whole genome shotgun (WGS) entry which is preliminary data.</text>
</comment>
<dbReference type="OrthoDB" id="273176at2759"/>
<dbReference type="EMBL" id="LGTL01000010">
    <property type="protein sequence ID" value="KPA79508.1"/>
    <property type="molecule type" value="Genomic_DNA"/>
</dbReference>